<dbReference type="GO" id="GO:0009307">
    <property type="term" value="P:DNA restriction-modification system"/>
    <property type="evidence" value="ECO:0007669"/>
    <property type="project" value="UniProtKB-KW"/>
</dbReference>
<evidence type="ECO:0000256" key="4">
    <source>
        <dbReference type="ARBA" id="ARBA00022679"/>
    </source>
</evidence>
<dbReference type="GO" id="GO:0009007">
    <property type="term" value="F:site-specific DNA-methyltransferase (adenine-specific) activity"/>
    <property type="evidence" value="ECO:0007669"/>
    <property type="project" value="UniProtKB-EC"/>
</dbReference>
<comment type="caution">
    <text evidence="10">The sequence shown here is derived from an EMBL/GenBank/DDBJ whole genome shotgun (WGS) entry which is preliminary data.</text>
</comment>
<dbReference type="Gene3D" id="3.40.50.150">
    <property type="entry name" value="Vaccinia Virus protein VP39"/>
    <property type="match status" value="1"/>
</dbReference>
<dbReference type="RefSeq" id="WP_133956560.1">
    <property type="nucleotide sequence ID" value="NZ_SORI01000003.1"/>
</dbReference>
<feature type="domain" description="N6 adenine-specific DNA methyltransferase N-terminal" evidence="9">
    <location>
        <begin position="6"/>
        <end position="133"/>
    </location>
</feature>
<comment type="catalytic activity">
    <reaction evidence="7">
        <text>a 2'-deoxyadenosine in DNA + S-adenosyl-L-methionine = an N(6)-methyl-2'-deoxyadenosine in DNA + S-adenosyl-L-homocysteine + H(+)</text>
        <dbReference type="Rhea" id="RHEA:15197"/>
        <dbReference type="Rhea" id="RHEA-COMP:12418"/>
        <dbReference type="Rhea" id="RHEA-COMP:12419"/>
        <dbReference type="ChEBI" id="CHEBI:15378"/>
        <dbReference type="ChEBI" id="CHEBI:57856"/>
        <dbReference type="ChEBI" id="CHEBI:59789"/>
        <dbReference type="ChEBI" id="CHEBI:90615"/>
        <dbReference type="ChEBI" id="CHEBI:90616"/>
        <dbReference type="EC" id="2.1.1.72"/>
    </reaction>
</comment>
<evidence type="ECO:0000256" key="1">
    <source>
        <dbReference type="ARBA" id="ARBA00006594"/>
    </source>
</evidence>
<dbReference type="EC" id="2.1.1.72" evidence="2"/>
<dbReference type="EMBL" id="SORI01000003">
    <property type="protein sequence ID" value="TDY62921.1"/>
    <property type="molecule type" value="Genomic_DNA"/>
</dbReference>
<dbReference type="PANTHER" id="PTHR42933">
    <property type="entry name" value="SLR6095 PROTEIN"/>
    <property type="match status" value="1"/>
</dbReference>
<evidence type="ECO:0000256" key="7">
    <source>
        <dbReference type="ARBA" id="ARBA00047942"/>
    </source>
</evidence>
<dbReference type="Pfam" id="PF12161">
    <property type="entry name" value="HsdM_N"/>
    <property type="match status" value="1"/>
</dbReference>
<organism evidence="10 11">
    <name type="scientific">Aminivibrio pyruvatiphilus</name>
    <dbReference type="NCBI Taxonomy" id="1005740"/>
    <lineage>
        <taxon>Bacteria</taxon>
        <taxon>Thermotogati</taxon>
        <taxon>Synergistota</taxon>
        <taxon>Synergistia</taxon>
        <taxon>Synergistales</taxon>
        <taxon>Aminobacteriaceae</taxon>
        <taxon>Aminivibrio</taxon>
    </lineage>
</organism>
<evidence type="ECO:0000256" key="5">
    <source>
        <dbReference type="ARBA" id="ARBA00022691"/>
    </source>
</evidence>
<proteinExistence type="inferred from homology"/>
<dbReference type="Proteomes" id="UP000295066">
    <property type="component" value="Unassembled WGS sequence"/>
</dbReference>
<dbReference type="AlphaFoldDB" id="A0A4V3HGV8"/>
<evidence type="ECO:0000313" key="10">
    <source>
        <dbReference type="EMBL" id="TDY62921.1"/>
    </source>
</evidence>
<dbReference type="OrthoDB" id="9814572at2"/>
<gene>
    <name evidence="10" type="ORF">C8D99_103141</name>
</gene>
<keyword evidence="3" id="KW-0489">Methyltransferase</keyword>
<dbReference type="PANTHER" id="PTHR42933:SF3">
    <property type="entry name" value="TYPE I RESTRICTION ENZYME MJAVIII METHYLASE SUBUNIT"/>
    <property type="match status" value="1"/>
</dbReference>
<dbReference type="GO" id="GO:0003677">
    <property type="term" value="F:DNA binding"/>
    <property type="evidence" value="ECO:0007669"/>
    <property type="project" value="InterPro"/>
</dbReference>
<evidence type="ECO:0000313" key="11">
    <source>
        <dbReference type="Proteomes" id="UP000295066"/>
    </source>
</evidence>
<evidence type="ECO:0000256" key="3">
    <source>
        <dbReference type="ARBA" id="ARBA00022603"/>
    </source>
</evidence>
<dbReference type="InterPro" id="IPR022749">
    <property type="entry name" value="D12N6_MeTrfase_N"/>
</dbReference>
<accession>A0A4V3HGV8</accession>
<keyword evidence="11" id="KW-1185">Reference proteome</keyword>
<keyword evidence="4" id="KW-0808">Transferase</keyword>
<dbReference type="InterPro" id="IPR038333">
    <property type="entry name" value="T1MK-like_N_sf"/>
</dbReference>
<dbReference type="CDD" id="cd02440">
    <property type="entry name" value="AdoMet_MTases"/>
    <property type="match status" value="1"/>
</dbReference>
<dbReference type="SUPFAM" id="SSF53335">
    <property type="entry name" value="S-adenosyl-L-methionine-dependent methyltransferases"/>
    <property type="match status" value="1"/>
</dbReference>
<feature type="domain" description="DNA methylase adenine-specific" evidence="8">
    <location>
        <begin position="144"/>
        <end position="462"/>
    </location>
</feature>
<dbReference type="Gene3D" id="1.20.1260.30">
    <property type="match status" value="1"/>
</dbReference>
<dbReference type="InterPro" id="IPR051537">
    <property type="entry name" value="DNA_Adenine_Mtase"/>
</dbReference>
<dbReference type="Pfam" id="PF02384">
    <property type="entry name" value="N6_Mtase"/>
    <property type="match status" value="1"/>
</dbReference>
<evidence type="ECO:0000256" key="2">
    <source>
        <dbReference type="ARBA" id="ARBA00011900"/>
    </source>
</evidence>
<dbReference type="GO" id="GO:0032259">
    <property type="term" value="P:methylation"/>
    <property type="evidence" value="ECO:0007669"/>
    <property type="project" value="UniProtKB-KW"/>
</dbReference>
<evidence type="ECO:0000256" key="6">
    <source>
        <dbReference type="ARBA" id="ARBA00022747"/>
    </source>
</evidence>
<evidence type="ECO:0000259" key="9">
    <source>
        <dbReference type="Pfam" id="PF12161"/>
    </source>
</evidence>
<protein>
    <recommendedName>
        <fullName evidence="2">site-specific DNA-methyltransferase (adenine-specific)</fullName>
        <ecNumber evidence="2">2.1.1.72</ecNumber>
    </recommendedName>
</protein>
<comment type="similarity">
    <text evidence="1">Belongs to the N(4)/N(6)-methyltransferase family.</text>
</comment>
<dbReference type="PRINTS" id="PR00507">
    <property type="entry name" value="N12N6MTFRASE"/>
</dbReference>
<reference evidence="10 11" key="1">
    <citation type="submission" date="2019-03" db="EMBL/GenBank/DDBJ databases">
        <title>Genomic Encyclopedia of Type Strains, Phase IV (KMG-IV): sequencing the most valuable type-strain genomes for metagenomic binning, comparative biology and taxonomic classification.</title>
        <authorList>
            <person name="Goeker M."/>
        </authorList>
    </citation>
    <scope>NUCLEOTIDE SEQUENCE [LARGE SCALE GENOMIC DNA]</scope>
    <source>
        <strain evidence="10 11">DSM 25964</strain>
    </source>
</reference>
<dbReference type="GO" id="GO:0008170">
    <property type="term" value="F:N-methyltransferase activity"/>
    <property type="evidence" value="ECO:0007669"/>
    <property type="project" value="InterPro"/>
</dbReference>
<evidence type="ECO:0000259" key="8">
    <source>
        <dbReference type="Pfam" id="PF02384"/>
    </source>
</evidence>
<keyword evidence="6" id="KW-0680">Restriction system</keyword>
<name>A0A4V3HGV8_9BACT</name>
<sequence length="509" mass="57022">MDNGQLQNTLKSLCKVMWDSNVTNPITYVTQISYLLFLKMLEEMDHEQKEVLNGNYRTLFGTFREGGEDLDFDPLRWSVLTSNPDNEAMLRILRDTLPLLSRHPELSQGARSIFRNASIVIPNGATLRRAVDIIAPISFLGMDADVKGDLFEYLASELGGQKKAAQFRTPRHLIRVITRMVDPEIGGTVCDPACGSGGFLIAAYEHILLANTSPEFVSEKVSPDGAVRRIGIGDRLTRDQWDFLQTGAFFGFDGDQDILRMAAMNAMLHGFDRCPIVQRDSICGGEDRWDEIRFDYILENPPFSGSRGDAKRSLRVEKGDKYVLFLAHALRSLRPGGTAGIIFPNGILFGDTGSHITVKERLLREFDLQAVVILPKGMFEPYTPNPTCFFVFKNTGRPTENVWFFKVDGDGSSLSKARKFGIQYRNDFPDLLAMWPDRKTEEGRAWLVPARKIIENGYNMTLSGLGLMEAETVEYAEPEEILASVAAKEERILELIAEMQELLSGGNGK</sequence>
<keyword evidence="5" id="KW-0949">S-adenosyl-L-methionine</keyword>
<dbReference type="InterPro" id="IPR029063">
    <property type="entry name" value="SAM-dependent_MTases_sf"/>
</dbReference>
<dbReference type="InterPro" id="IPR003356">
    <property type="entry name" value="DNA_methylase_A-5"/>
</dbReference>